<dbReference type="Proteomes" id="UP000738349">
    <property type="component" value="Unassembled WGS sequence"/>
</dbReference>
<sequence>MANGFDRLERFFTKRKVSTVSANSIEPIITTDLPATEPQFPSPSFIRPKATRMAAREEVIVKQPGSIRSPSVVDAYSPQRTGSIQAAQSPTYSSESYRLQYSPIRTSSLRHLQGQCPRDGLGDFHFPRPPTVNGDISPVSSTHHQMSVFELSGQRSPRSHSPQKARIGPDRLDTPPVSDLDDDDLSCPRYFRNKKLPDLPHGGLPTPGPSPELSPVRDSQLRETRPIRVLNKDIYRDIHRQLHQSFEEPALRRTLSQSSLSLTTSTGSLSSSTLREPDVVDFLNLSDDDIAESSPESPVMSSESYDSPAASMMATNMSSQQHESLLTLTPPYASRPATAAAFEAARIASRYNFDLVYVVNLWPDISGLPTSGPEETNGFFDSNCSTKPPRGMTGRLLAAYGLHNVKSPFQIHADVHGKILRAGGWIEYRNQEARSDEFARGYACAFYTGQYSRSGSIGSTTASSSTRMKQNDRGIVFAAYKKPRPDGGMVGVDSDKPDLAAVYREAEALVEMLIDIHVASRLRQPLSPSEDTEETGPMPLHPPN</sequence>
<evidence type="ECO:0000313" key="2">
    <source>
        <dbReference type="EMBL" id="KAH7171184.1"/>
    </source>
</evidence>
<dbReference type="AlphaFoldDB" id="A0A9P9JHE2"/>
<organism evidence="2 3">
    <name type="scientific">Dactylonectria macrodidyma</name>
    <dbReference type="NCBI Taxonomy" id="307937"/>
    <lineage>
        <taxon>Eukaryota</taxon>
        <taxon>Fungi</taxon>
        <taxon>Dikarya</taxon>
        <taxon>Ascomycota</taxon>
        <taxon>Pezizomycotina</taxon>
        <taxon>Sordariomycetes</taxon>
        <taxon>Hypocreomycetidae</taxon>
        <taxon>Hypocreales</taxon>
        <taxon>Nectriaceae</taxon>
        <taxon>Dactylonectria</taxon>
    </lineage>
</organism>
<dbReference type="OrthoDB" id="5244801at2759"/>
<feature type="region of interest" description="Disordered" evidence="1">
    <location>
        <begin position="524"/>
        <end position="544"/>
    </location>
</feature>
<accession>A0A9P9JHE2</accession>
<feature type="region of interest" description="Disordered" evidence="1">
    <location>
        <begin position="150"/>
        <end position="224"/>
    </location>
</feature>
<evidence type="ECO:0000256" key="1">
    <source>
        <dbReference type="SAM" id="MobiDB-lite"/>
    </source>
</evidence>
<comment type="caution">
    <text evidence="2">The sequence shown here is derived from an EMBL/GenBank/DDBJ whole genome shotgun (WGS) entry which is preliminary data.</text>
</comment>
<keyword evidence="3" id="KW-1185">Reference proteome</keyword>
<name>A0A9P9JHE2_9HYPO</name>
<gene>
    <name evidence="2" type="ORF">EDB81DRAFT_193278</name>
</gene>
<evidence type="ECO:0000313" key="3">
    <source>
        <dbReference type="Proteomes" id="UP000738349"/>
    </source>
</evidence>
<dbReference type="EMBL" id="JAGMUV010000002">
    <property type="protein sequence ID" value="KAH7171184.1"/>
    <property type="molecule type" value="Genomic_DNA"/>
</dbReference>
<reference evidence="2" key="1">
    <citation type="journal article" date="2021" name="Nat. Commun.">
        <title>Genetic determinants of endophytism in the Arabidopsis root mycobiome.</title>
        <authorList>
            <person name="Mesny F."/>
            <person name="Miyauchi S."/>
            <person name="Thiergart T."/>
            <person name="Pickel B."/>
            <person name="Atanasova L."/>
            <person name="Karlsson M."/>
            <person name="Huettel B."/>
            <person name="Barry K.W."/>
            <person name="Haridas S."/>
            <person name="Chen C."/>
            <person name="Bauer D."/>
            <person name="Andreopoulos W."/>
            <person name="Pangilinan J."/>
            <person name="LaButti K."/>
            <person name="Riley R."/>
            <person name="Lipzen A."/>
            <person name="Clum A."/>
            <person name="Drula E."/>
            <person name="Henrissat B."/>
            <person name="Kohler A."/>
            <person name="Grigoriev I.V."/>
            <person name="Martin F.M."/>
            <person name="Hacquard S."/>
        </authorList>
    </citation>
    <scope>NUCLEOTIDE SEQUENCE</scope>
    <source>
        <strain evidence="2">MPI-CAGE-AT-0147</strain>
    </source>
</reference>
<proteinExistence type="predicted"/>
<protein>
    <submittedName>
        <fullName evidence="2">Uncharacterized protein</fullName>
    </submittedName>
</protein>